<dbReference type="InterPro" id="IPR005624">
    <property type="entry name" value="PduO/GlcC-like"/>
</dbReference>
<evidence type="ECO:0000313" key="2">
    <source>
        <dbReference type="Proteomes" id="UP000332515"/>
    </source>
</evidence>
<dbReference type="PANTHER" id="PTHR34309">
    <property type="entry name" value="SLR1406 PROTEIN"/>
    <property type="match status" value="1"/>
</dbReference>
<dbReference type="EMBL" id="VWNA01000001">
    <property type="protein sequence ID" value="MQT13375.1"/>
    <property type="molecule type" value="Genomic_DNA"/>
</dbReference>
<comment type="caution">
    <text evidence="1">The sequence shown here is derived from an EMBL/GenBank/DDBJ whole genome shotgun (WGS) entry which is preliminary data.</text>
</comment>
<dbReference type="SUPFAM" id="SSF143744">
    <property type="entry name" value="GlcG-like"/>
    <property type="match status" value="1"/>
</dbReference>
<dbReference type="Proteomes" id="UP000332515">
    <property type="component" value="Unassembled WGS sequence"/>
</dbReference>
<organism evidence="1 2">
    <name type="scientific">Segnochrobactrum spirostomi</name>
    <dbReference type="NCBI Taxonomy" id="2608987"/>
    <lineage>
        <taxon>Bacteria</taxon>
        <taxon>Pseudomonadati</taxon>
        <taxon>Pseudomonadota</taxon>
        <taxon>Alphaproteobacteria</taxon>
        <taxon>Hyphomicrobiales</taxon>
        <taxon>Segnochrobactraceae</taxon>
        <taxon>Segnochrobactrum</taxon>
    </lineage>
</organism>
<dbReference type="Pfam" id="PF03928">
    <property type="entry name" value="HbpS-like"/>
    <property type="match status" value="1"/>
</dbReference>
<gene>
    <name evidence="1" type="ORF">F0357_12125</name>
</gene>
<dbReference type="RefSeq" id="WP_153481789.1">
    <property type="nucleotide sequence ID" value="NZ_VWNA01000001.1"/>
</dbReference>
<dbReference type="InterPro" id="IPR052517">
    <property type="entry name" value="GlcG_carb_metab_protein"/>
</dbReference>
<dbReference type="Gene3D" id="3.30.450.150">
    <property type="entry name" value="Haem-degrading domain"/>
    <property type="match status" value="1"/>
</dbReference>
<dbReference type="InterPro" id="IPR038084">
    <property type="entry name" value="PduO/GlcC-like_sf"/>
</dbReference>
<evidence type="ECO:0000313" key="1">
    <source>
        <dbReference type="EMBL" id="MQT13375.1"/>
    </source>
</evidence>
<keyword evidence="2" id="KW-1185">Reference proteome</keyword>
<accession>A0A6A7Y3T4</accession>
<dbReference type="PANTHER" id="PTHR34309:SF10">
    <property type="entry name" value="SLR1406 PROTEIN"/>
    <property type="match status" value="1"/>
</dbReference>
<dbReference type="AlphaFoldDB" id="A0A6A7Y3T4"/>
<name>A0A6A7Y3T4_9HYPH</name>
<reference evidence="1 2" key="1">
    <citation type="submission" date="2019-09" db="EMBL/GenBank/DDBJ databases">
        <title>Segnochrobactrum spirostomi gen. nov., sp. nov., isolated from the ciliate Spirostomum cf. yagiui and description of a novel family, Segnochrobactraceae fam. nov. within the order Rhizobiales of the class Alphaproteobacteria.</title>
        <authorList>
            <person name="Akter S."/>
            <person name="Shazib S.U.A."/>
            <person name="Shin M.K."/>
        </authorList>
    </citation>
    <scope>NUCLEOTIDE SEQUENCE [LARGE SCALE GENOMIC DNA]</scope>
    <source>
        <strain evidence="1 2">Sp-1</strain>
    </source>
</reference>
<proteinExistence type="predicted"/>
<sequence length="144" mass="14373">MSDLTLVDAQSIVNAALAKGGELGLKPIAVAVLDAGGQLKAFARQDAPAILRADIAIGKAYGALAVGQGTRWLNRTALERPHFLVGLSGVSDGKIIPVIGGVLIKTESGRVIGAVGVSGDTSENDEVCGIAGIEAAGFVADPGA</sequence>
<protein>
    <submittedName>
        <fullName evidence="1">Heme-binding protein</fullName>
    </submittedName>
</protein>